<reference evidence="2 3" key="1">
    <citation type="submission" date="2018-12" db="EMBL/GenBank/DDBJ databases">
        <title>Genome sequencing of Eikenella corrodens KCOM 3110 (= JS217).</title>
        <authorList>
            <person name="Koo J.-K."/>
            <person name="Park S.-N."/>
            <person name="Lim Y.K."/>
        </authorList>
    </citation>
    <scope>NUCLEOTIDE SEQUENCE [LARGE SCALE GENOMIC DNA]</scope>
    <source>
        <strain evidence="2 3">KCOM 3110</strain>
    </source>
</reference>
<evidence type="ECO:0000313" key="2">
    <source>
        <dbReference type="EMBL" id="AZR60622.1"/>
    </source>
</evidence>
<dbReference type="RefSeq" id="WP_126984058.1">
    <property type="nucleotide sequence ID" value="NZ_CP034670.1"/>
</dbReference>
<protein>
    <recommendedName>
        <fullName evidence="4">Hemagglutinin</fullName>
    </recommendedName>
</protein>
<accession>A0A3S9SMA9</accession>
<feature type="region of interest" description="Disordered" evidence="1">
    <location>
        <begin position="333"/>
        <end position="369"/>
    </location>
</feature>
<dbReference type="Proteomes" id="UP000282435">
    <property type="component" value="Chromosome"/>
</dbReference>
<evidence type="ECO:0008006" key="4">
    <source>
        <dbReference type="Google" id="ProtNLM"/>
    </source>
</evidence>
<proteinExistence type="predicted"/>
<dbReference type="InterPro" id="IPR025157">
    <property type="entry name" value="Hemagglutinin_rpt"/>
</dbReference>
<sequence>MTSKLPEKSLFLHNPYCSRSLTTQYQPFRNQQRLPETFQVASIRLLAYYKQTNTSNIRTEAQTAVGSSVLADHLQLHAGRDMTVSGSQVIANEQNRLTADGRIQIRAAENTAASQTYEREQRSGLVGGFKDGVASIGYSKSDNSLQQNAQHRSLTLSQVGSIRGDTVIVAGQELDAQAARLAAGGNLHLQGKEVNLDAGHVSSSRQTEQRSKQSGFAVGFTYDVYTAARNAYERTKGNGGYSNSWVGKWMQHESAMSKAVMAASTPVVVTGGRSRSLSEKSRQHSEAVVTSATAGKNLNIVATQGSINSQGAKLSAEGDAVLQAAEHIRLGFAADEQSQHSRSRRSGFSIDNRDHLTAGGTFNDRSQGDAELSRLTGTQLSAGGRASLQAERGDISLIGSSAVAEQDLTLRAGGDIRLLSSQNSSRSSEREISSGIGSAVISDTEHFNGWMKHTRQERQQQVEQVRSQLGSLNGSVRMHAGENYVQQVADVVAAQDIDIQANPNIPNQDNVIPLGMMGAMPHRLDVLKKMLENGGDVHYPNANSGMELSAFTKHYRSEREGFKEIIELMEQYA</sequence>
<gene>
    <name evidence="2" type="ORF">ELB75_11790</name>
</gene>
<dbReference type="OrthoDB" id="5666689at2"/>
<dbReference type="Pfam" id="PF13332">
    <property type="entry name" value="Fil_haemagg_2"/>
    <property type="match status" value="3"/>
</dbReference>
<evidence type="ECO:0000256" key="1">
    <source>
        <dbReference type="SAM" id="MobiDB-lite"/>
    </source>
</evidence>
<name>A0A3S9SMA9_EIKCO</name>
<dbReference type="GO" id="GO:0003824">
    <property type="term" value="F:catalytic activity"/>
    <property type="evidence" value="ECO:0007669"/>
    <property type="project" value="UniProtKB-ARBA"/>
</dbReference>
<organism evidence="2 3">
    <name type="scientific">Eikenella corrodens</name>
    <dbReference type="NCBI Taxonomy" id="539"/>
    <lineage>
        <taxon>Bacteria</taxon>
        <taxon>Pseudomonadati</taxon>
        <taxon>Pseudomonadota</taxon>
        <taxon>Betaproteobacteria</taxon>
        <taxon>Neisseriales</taxon>
        <taxon>Neisseriaceae</taxon>
        <taxon>Eikenella</taxon>
    </lineage>
</organism>
<dbReference type="AlphaFoldDB" id="A0A3S9SMA9"/>
<evidence type="ECO:0000313" key="3">
    <source>
        <dbReference type="Proteomes" id="UP000282435"/>
    </source>
</evidence>
<dbReference type="EMBL" id="CP034670">
    <property type="protein sequence ID" value="AZR60622.1"/>
    <property type="molecule type" value="Genomic_DNA"/>
</dbReference>